<accession>A0A2Z6AWB9</accession>
<protein>
    <submittedName>
        <fullName evidence="1">Uncharacterized protein</fullName>
    </submittedName>
</protein>
<dbReference type="AlphaFoldDB" id="A0A2Z6AWB9"/>
<dbReference type="RefSeq" id="WP_126376845.1">
    <property type="nucleotide sequence ID" value="NZ_AP017378.1"/>
</dbReference>
<evidence type="ECO:0000313" key="2">
    <source>
        <dbReference type="Proteomes" id="UP000269883"/>
    </source>
</evidence>
<dbReference type="EMBL" id="AP017378">
    <property type="protein sequence ID" value="BBD07521.1"/>
    <property type="molecule type" value="Genomic_DNA"/>
</dbReference>
<gene>
    <name evidence="1" type="ORF">DFE_0795</name>
</gene>
<keyword evidence="2" id="KW-1185">Reference proteome</keyword>
<sequence length="78" mass="8849">MLTIRCANCKTKLWKYNKLGKGEVLRCHKARITKMLDAREQDGAIDCPCGSRIGIDKGTNWKMIKNAFNYSGKKVSKL</sequence>
<dbReference type="OrthoDB" id="5471847at2"/>
<organism evidence="1 2">
    <name type="scientific">Desulfovibrio ferrophilus</name>
    <dbReference type="NCBI Taxonomy" id="241368"/>
    <lineage>
        <taxon>Bacteria</taxon>
        <taxon>Pseudomonadati</taxon>
        <taxon>Thermodesulfobacteriota</taxon>
        <taxon>Desulfovibrionia</taxon>
        <taxon>Desulfovibrionales</taxon>
        <taxon>Desulfovibrionaceae</taxon>
        <taxon>Desulfovibrio</taxon>
    </lineage>
</organism>
<dbReference type="KEGG" id="dfl:DFE_0795"/>
<reference evidence="1 2" key="1">
    <citation type="journal article" date="2018" name="Sci. Adv.">
        <title>Multi-heme cytochromes provide a pathway for survival in energy-limited environments.</title>
        <authorList>
            <person name="Deng X."/>
            <person name="Dohmae N."/>
            <person name="Nealson K.H."/>
            <person name="Hashimoto K."/>
            <person name="Okamoto A."/>
        </authorList>
    </citation>
    <scope>NUCLEOTIDE SEQUENCE [LARGE SCALE GENOMIC DNA]</scope>
    <source>
        <strain evidence="1 2">IS5</strain>
    </source>
</reference>
<proteinExistence type="predicted"/>
<evidence type="ECO:0000313" key="1">
    <source>
        <dbReference type="EMBL" id="BBD07521.1"/>
    </source>
</evidence>
<name>A0A2Z6AWB9_9BACT</name>
<dbReference type="Proteomes" id="UP000269883">
    <property type="component" value="Chromosome"/>
</dbReference>